<comment type="function">
    <text evidence="12">Cell surface proteoglycan.</text>
</comment>
<evidence type="ECO:0000256" key="4">
    <source>
        <dbReference type="ARBA" id="ARBA00022622"/>
    </source>
</evidence>
<gene>
    <name evidence="14" type="ORF">TCAL_05359</name>
</gene>
<evidence type="ECO:0008006" key="16">
    <source>
        <dbReference type="Google" id="ProtNLM"/>
    </source>
</evidence>
<feature type="compositionally biased region" description="Basic and acidic residues" evidence="13">
    <location>
        <begin position="458"/>
        <end position="485"/>
    </location>
</feature>
<keyword evidence="15" id="KW-1185">Reference proteome</keyword>
<keyword evidence="3" id="KW-1003">Cell membrane</keyword>
<keyword evidence="7 12" id="KW-0472">Membrane</keyword>
<evidence type="ECO:0000256" key="8">
    <source>
        <dbReference type="ARBA" id="ARBA00023180"/>
    </source>
</evidence>
<dbReference type="GO" id="GO:0009986">
    <property type="term" value="C:cell surface"/>
    <property type="evidence" value="ECO:0007669"/>
    <property type="project" value="TreeGrafter"/>
</dbReference>
<evidence type="ECO:0000256" key="5">
    <source>
        <dbReference type="ARBA" id="ARBA00022729"/>
    </source>
</evidence>
<keyword evidence="5" id="KW-0732">Signal</keyword>
<dbReference type="GO" id="GO:1905475">
    <property type="term" value="P:regulation of protein localization to membrane"/>
    <property type="evidence" value="ECO:0007669"/>
    <property type="project" value="TreeGrafter"/>
</dbReference>
<evidence type="ECO:0000256" key="10">
    <source>
        <dbReference type="ARBA" id="ARBA00023288"/>
    </source>
</evidence>
<dbReference type="GO" id="GO:0098552">
    <property type="term" value="C:side of membrane"/>
    <property type="evidence" value="ECO:0007669"/>
    <property type="project" value="UniProtKB-KW"/>
</dbReference>
<dbReference type="GO" id="GO:0016477">
    <property type="term" value="P:cell migration"/>
    <property type="evidence" value="ECO:0007669"/>
    <property type="project" value="TreeGrafter"/>
</dbReference>
<keyword evidence="6 12" id="KW-0654">Proteoglycan</keyword>
<comment type="subcellular location">
    <subcellularLocation>
        <location evidence="1 12">Cell membrane</location>
        <topology evidence="1 12">Lipid-anchor</topology>
        <topology evidence="1 12">GPI-anchor</topology>
    </subcellularLocation>
</comment>
<keyword evidence="4 12" id="KW-0336">GPI-anchor</keyword>
<feature type="compositionally biased region" description="Low complexity" evidence="13">
    <location>
        <begin position="499"/>
        <end position="510"/>
    </location>
</feature>
<dbReference type="OMA" id="ECISKYM"/>
<evidence type="ECO:0000313" key="15">
    <source>
        <dbReference type="Proteomes" id="UP000318571"/>
    </source>
</evidence>
<evidence type="ECO:0000256" key="11">
    <source>
        <dbReference type="RuleBase" id="RU003518"/>
    </source>
</evidence>
<evidence type="ECO:0000256" key="3">
    <source>
        <dbReference type="ARBA" id="ARBA00022475"/>
    </source>
</evidence>
<dbReference type="InterPro" id="IPR001863">
    <property type="entry name" value="Glypican"/>
</dbReference>
<evidence type="ECO:0000256" key="13">
    <source>
        <dbReference type="SAM" id="MobiDB-lite"/>
    </source>
</evidence>
<protein>
    <recommendedName>
        <fullName evidence="16">Glypican</fullName>
    </recommendedName>
</protein>
<feature type="compositionally biased region" description="Low complexity" evidence="13">
    <location>
        <begin position="528"/>
        <end position="545"/>
    </location>
</feature>
<evidence type="ECO:0000256" key="12">
    <source>
        <dbReference type="RuleBase" id="RU003519"/>
    </source>
</evidence>
<comment type="caution">
    <text evidence="14">The sequence shown here is derived from an EMBL/GenBank/DDBJ whole genome shotgun (WGS) entry which is preliminary data.</text>
</comment>
<dbReference type="GO" id="GO:0009966">
    <property type="term" value="P:regulation of signal transduction"/>
    <property type="evidence" value="ECO:0007669"/>
    <property type="project" value="InterPro"/>
</dbReference>
<dbReference type="STRING" id="6832.A0A553NPR7"/>
<keyword evidence="9 12" id="KW-0357">Heparan sulfate</keyword>
<reference evidence="14 15" key="1">
    <citation type="journal article" date="2018" name="Nat. Ecol. Evol.">
        <title>Genomic signatures of mitonuclear coevolution across populations of Tigriopus californicus.</title>
        <authorList>
            <person name="Barreto F.S."/>
            <person name="Watson E.T."/>
            <person name="Lima T.G."/>
            <person name="Willett C.S."/>
            <person name="Edmands S."/>
            <person name="Li W."/>
            <person name="Burton R.S."/>
        </authorList>
    </citation>
    <scope>NUCLEOTIDE SEQUENCE [LARGE SCALE GENOMIC DNA]</scope>
    <source>
        <strain evidence="14 15">San Diego</strain>
    </source>
</reference>
<name>A0A553NPR7_TIGCA</name>
<accession>A0A553NPR7</accession>
<evidence type="ECO:0000313" key="14">
    <source>
        <dbReference type="EMBL" id="TRY67426.1"/>
    </source>
</evidence>
<dbReference type="Proteomes" id="UP000318571">
    <property type="component" value="Chromosome 4"/>
</dbReference>
<feature type="region of interest" description="Disordered" evidence="13">
    <location>
        <begin position="455"/>
        <end position="578"/>
    </location>
</feature>
<dbReference type="PANTHER" id="PTHR10822">
    <property type="entry name" value="GLYPICAN"/>
    <property type="match status" value="1"/>
</dbReference>
<evidence type="ECO:0000256" key="9">
    <source>
        <dbReference type="ARBA" id="ARBA00023207"/>
    </source>
</evidence>
<evidence type="ECO:0000256" key="2">
    <source>
        <dbReference type="ARBA" id="ARBA00010260"/>
    </source>
</evidence>
<organism evidence="14 15">
    <name type="scientific">Tigriopus californicus</name>
    <name type="common">Marine copepod</name>
    <dbReference type="NCBI Taxonomy" id="6832"/>
    <lineage>
        <taxon>Eukaryota</taxon>
        <taxon>Metazoa</taxon>
        <taxon>Ecdysozoa</taxon>
        <taxon>Arthropoda</taxon>
        <taxon>Crustacea</taxon>
        <taxon>Multicrustacea</taxon>
        <taxon>Hexanauplia</taxon>
        <taxon>Copepoda</taxon>
        <taxon>Harpacticoida</taxon>
        <taxon>Harpacticidae</taxon>
        <taxon>Tigriopus</taxon>
    </lineage>
</organism>
<dbReference type="EMBL" id="VCGU01000011">
    <property type="protein sequence ID" value="TRY67426.1"/>
    <property type="molecule type" value="Genomic_DNA"/>
</dbReference>
<dbReference type="GO" id="GO:0005576">
    <property type="term" value="C:extracellular region"/>
    <property type="evidence" value="ECO:0007669"/>
    <property type="project" value="TreeGrafter"/>
</dbReference>
<dbReference type="PANTHER" id="PTHR10822:SF30">
    <property type="entry name" value="DALLY-LIKE, ISOFORM A"/>
    <property type="match status" value="1"/>
</dbReference>
<sequence>MPLQGTDLEVCPRGATCCSRDMESRLGDWAIHQYRETVSKRTQIMANPFQLKAKRVDDTIQELISNSQGQLHNIFTRTYGVLYERNAMLFRKYFRQLKTYYQRGNINLQEATSRFFTTLYQKMFQVMNSQYRFDDAYLNCVASHMEEQRPFGDIPKKVANSVKKSLVASRALSKALKSGFQIAEEMRQAKPTTECLNAVQRLNSCSVCQGYSNMKPCNSFCLNVMKGCLAYHIELQDHWNKFIDALISLADRLSGPFNVESVILPLDINISDAIMNLQESGFQITQRVFEVCQTPRLVTRDAGPRPQFGHNEGPRHVQLRTHAQRAQISSRGKSGFDKLIADLRKMVRKTQGFWSTLPYQMCISDHLIPLEVVHGSGAIRSGISSSINETTTCWNGNDNSPYKSAVVEDGLAQQIHNPEVEIKFGDAIMKEQLFKLERITNQLRLAHRGQDVQWWDDGGARHDEGSKRDLNKHFEGSGERMDDGGSGHFGIDDEDFMIEEGSGAWEAGSGLDCDDEDGCRWRPESGGRPSITPSRTTTSTTTRVPDIQLVEDDDEDEEKEEGEEDGTPHGGSPTAGTSSTLKVMKAVIVFLLPTFTCWISQVFTDAWL</sequence>
<dbReference type="GO" id="GO:0005886">
    <property type="term" value="C:plasma membrane"/>
    <property type="evidence" value="ECO:0007669"/>
    <property type="project" value="UniProtKB-SubCell"/>
</dbReference>
<evidence type="ECO:0000256" key="6">
    <source>
        <dbReference type="ARBA" id="ARBA00022974"/>
    </source>
</evidence>
<dbReference type="AlphaFoldDB" id="A0A553NPR7"/>
<feature type="compositionally biased region" description="Acidic residues" evidence="13">
    <location>
        <begin position="549"/>
        <end position="565"/>
    </location>
</feature>
<keyword evidence="10 12" id="KW-0449">Lipoprotein</keyword>
<comment type="similarity">
    <text evidence="2 11">Belongs to the glypican family.</text>
</comment>
<evidence type="ECO:0000256" key="7">
    <source>
        <dbReference type="ARBA" id="ARBA00023136"/>
    </source>
</evidence>
<proteinExistence type="inferred from homology"/>
<keyword evidence="8" id="KW-0325">Glycoprotein</keyword>
<dbReference type="Pfam" id="PF01153">
    <property type="entry name" value="Glypican"/>
    <property type="match status" value="1"/>
</dbReference>
<dbReference type="GO" id="GO:0045202">
    <property type="term" value="C:synapse"/>
    <property type="evidence" value="ECO:0007669"/>
    <property type="project" value="TreeGrafter"/>
</dbReference>
<evidence type="ECO:0000256" key="1">
    <source>
        <dbReference type="ARBA" id="ARBA00004609"/>
    </source>
</evidence>